<evidence type="ECO:0000313" key="3">
    <source>
        <dbReference type="Proteomes" id="UP000729913"/>
    </source>
</evidence>
<sequence>MRHGKTAIFLFFLIIGTSVFPNGSSTGLTSAKSFNPLPFYEGATQAWIIIDKLMHEKEKPNEEPASNIIYGAVTNNKDNHYNNERVAGTLSFGSTLKQEDNYFGGKSFSNNSND</sequence>
<proteinExistence type="predicted"/>
<comment type="caution">
    <text evidence="2">The sequence shown here is derived from an EMBL/GenBank/DDBJ whole genome shotgun (WGS) entry which is preliminary data.</text>
</comment>
<accession>A0A8J5RHH0</accession>
<evidence type="ECO:0000313" key="2">
    <source>
        <dbReference type="EMBL" id="KAG8040029.1"/>
    </source>
</evidence>
<feature type="signal peptide" evidence="1">
    <location>
        <begin position="1"/>
        <end position="19"/>
    </location>
</feature>
<keyword evidence="1" id="KW-0732">Signal</keyword>
<reference evidence="2" key="2">
    <citation type="submission" date="2021-04" db="EMBL/GenBank/DDBJ databases">
        <title>Genome-wide patterns of bracovirus chromosomal integration into multiple host tissues during parasitism.</title>
        <authorList>
            <person name="Chebbi M.A.C."/>
        </authorList>
    </citation>
    <scope>NUCLEOTIDE SEQUENCE</scope>
    <source>
        <tissue evidence="2">Whole body</tissue>
    </source>
</reference>
<evidence type="ECO:0000256" key="1">
    <source>
        <dbReference type="SAM" id="SignalP"/>
    </source>
</evidence>
<protein>
    <submittedName>
        <fullName evidence="2">Uncharacterized protein</fullName>
    </submittedName>
</protein>
<organism evidence="2 3">
    <name type="scientific">Cotesia typhae</name>
    <dbReference type="NCBI Taxonomy" id="2053667"/>
    <lineage>
        <taxon>Eukaryota</taxon>
        <taxon>Metazoa</taxon>
        <taxon>Ecdysozoa</taxon>
        <taxon>Arthropoda</taxon>
        <taxon>Hexapoda</taxon>
        <taxon>Insecta</taxon>
        <taxon>Pterygota</taxon>
        <taxon>Neoptera</taxon>
        <taxon>Endopterygota</taxon>
        <taxon>Hymenoptera</taxon>
        <taxon>Apocrita</taxon>
        <taxon>Ichneumonoidea</taxon>
        <taxon>Braconidae</taxon>
        <taxon>Microgastrinae</taxon>
        <taxon>Cotesia</taxon>
    </lineage>
</organism>
<feature type="non-terminal residue" evidence="2">
    <location>
        <position position="1"/>
    </location>
</feature>
<dbReference type="Proteomes" id="UP000729913">
    <property type="component" value="Unassembled WGS sequence"/>
</dbReference>
<dbReference type="OrthoDB" id="10477320at2759"/>
<keyword evidence="3" id="KW-1185">Reference proteome</keyword>
<dbReference type="EMBL" id="JAAOIC020000026">
    <property type="protein sequence ID" value="KAG8040029.1"/>
    <property type="molecule type" value="Genomic_DNA"/>
</dbReference>
<gene>
    <name evidence="2" type="ORF">G9C98_001782</name>
</gene>
<reference evidence="2" key="1">
    <citation type="submission" date="2020-03" db="EMBL/GenBank/DDBJ databases">
        <authorList>
            <person name="Chebbi M.A."/>
            <person name="Drezen J.M."/>
        </authorList>
    </citation>
    <scope>NUCLEOTIDE SEQUENCE</scope>
    <source>
        <tissue evidence="2">Whole body</tissue>
    </source>
</reference>
<name>A0A8J5RHH0_9HYME</name>
<dbReference type="AlphaFoldDB" id="A0A8J5RHH0"/>
<feature type="chain" id="PRO_5035151031" evidence="1">
    <location>
        <begin position="20"/>
        <end position="114"/>
    </location>
</feature>